<dbReference type="PANTHER" id="PTHR30483:SF38">
    <property type="entry name" value="BLR7848 PROTEIN"/>
    <property type="match status" value="1"/>
</dbReference>
<sequence>MPVRRVLSALVAAAALAVPAAAQETVTVSLFTQRTGPLAEAGTPVANGFSDYFTMLDRRDGGVGGARVAVLECETGGEVQRALDCYEAARARGAVVVNPWHADAALALLPRTGADRIPMVTTGYGVALAARGRVFPWAFAPPATVWDGLAVAIAHLAAREDSPDGLRGKTVAYFHHDSEAGRDPIPMLTDLAESAGFTLRTYPLLPGAEDPWRRAKAASPDYVLLDGTAGMTGTPVEDAAAAGWPLERIVAVGWPGDDALRRAGKAAQGFREVAWHAPGDSFPAFDQIDLLVIDAGLSRTAKSDATGVLYNRGIYNAVVVSEAIRAAQRLAGRAAIDGEAMRRGLEALHIDAVRWKELGLTGFAGPLKLGCADHSGHLAGFVQEWTGTRWVTVSDRIAPMRDHLRPLLDAAIGAYQERITAETGAPWPERREACEAGR</sequence>
<keyword evidence="2 4" id="KW-0732">Signal</keyword>
<dbReference type="InterPro" id="IPR028081">
    <property type="entry name" value="Leu-bd"/>
</dbReference>
<dbReference type="RefSeq" id="WP_127730650.1">
    <property type="nucleotide sequence ID" value="NZ_SACP01000014.1"/>
</dbReference>
<evidence type="ECO:0000256" key="1">
    <source>
        <dbReference type="ARBA" id="ARBA00010062"/>
    </source>
</evidence>
<evidence type="ECO:0000259" key="5">
    <source>
        <dbReference type="Pfam" id="PF13458"/>
    </source>
</evidence>
<dbReference type="GO" id="GO:0006865">
    <property type="term" value="P:amino acid transport"/>
    <property type="evidence" value="ECO:0007669"/>
    <property type="project" value="UniProtKB-KW"/>
</dbReference>
<comment type="similarity">
    <text evidence="1">Belongs to the leucine-binding protein family.</text>
</comment>
<dbReference type="Proteomes" id="UP000286997">
    <property type="component" value="Unassembled WGS sequence"/>
</dbReference>
<feature type="signal peptide" evidence="4">
    <location>
        <begin position="1"/>
        <end position="22"/>
    </location>
</feature>
<reference evidence="6 7" key="1">
    <citation type="submission" date="2019-01" db="EMBL/GenBank/DDBJ databases">
        <authorList>
            <person name="Chen W.-M."/>
        </authorList>
    </citation>
    <scope>NUCLEOTIDE SEQUENCE [LARGE SCALE GENOMIC DNA]</scope>
    <source>
        <strain evidence="6 7">TER-1</strain>
    </source>
</reference>
<evidence type="ECO:0000256" key="4">
    <source>
        <dbReference type="SAM" id="SignalP"/>
    </source>
</evidence>
<protein>
    <submittedName>
        <fullName evidence="6">Branched-chain amino acid ABC transporter substrate-binding protein</fullName>
    </submittedName>
</protein>
<feature type="domain" description="Leucine-binding protein" evidence="5">
    <location>
        <begin position="25"/>
        <end position="386"/>
    </location>
</feature>
<feature type="chain" id="PRO_5018748516" evidence="4">
    <location>
        <begin position="23"/>
        <end position="438"/>
    </location>
</feature>
<evidence type="ECO:0000256" key="3">
    <source>
        <dbReference type="ARBA" id="ARBA00022970"/>
    </source>
</evidence>
<comment type="caution">
    <text evidence="6">The sequence shown here is derived from an EMBL/GenBank/DDBJ whole genome shotgun (WGS) entry which is preliminary data.</text>
</comment>
<evidence type="ECO:0000256" key="2">
    <source>
        <dbReference type="ARBA" id="ARBA00022729"/>
    </source>
</evidence>
<dbReference type="Gene3D" id="3.40.50.2300">
    <property type="match status" value="2"/>
</dbReference>
<dbReference type="PANTHER" id="PTHR30483">
    <property type="entry name" value="LEUCINE-SPECIFIC-BINDING PROTEIN"/>
    <property type="match status" value="1"/>
</dbReference>
<evidence type="ECO:0000313" key="6">
    <source>
        <dbReference type="EMBL" id="RVU16856.1"/>
    </source>
</evidence>
<keyword evidence="7" id="KW-1185">Reference proteome</keyword>
<dbReference type="InterPro" id="IPR028082">
    <property type="entry name" value="Peripla_BP_I"/>
</dbReference>
<evidence type="ECO:0000313" key="7">
    <source>
        <dbReference type="Proteomes" id="UP000286997"/>
    </source>
</evidence>
<keyword evidence="3" id="KW-0813">Transport</keyword>
<organism evidence="6 7">
    <name type="scientific">Methylobacterium oryzihabitans</name>
    <dbReference type="NCBI Taxonomy" id="2499852"/>
    <lineage>
        <taxon>Bacteria</taxon>
        <taxon>Pseudomonadati</taxon>
        <taxon>Pseudomonadota</taxon>
        <taxon>Alphaproteobacteria</taxon>
        <taxon>Hyphomicrobiales</taxon>
        <taxon>Methylobacteriaceae</taxon>
        <taxon>Methylobacterium</taxon>
    </lineage>
</organism>
<dbReference type="InterPro" id="IPR051010">
    <property type="entry name" value="BCAA_transport"/>
</dbReference>
<dbReference type="CDD" id="cd06334">
    <property type="entry name" value="PBP1_ABC_ligand_binding-like"/>
    <property type="match status" value="1"/>
</dbReference>
<proteinExistence type="inferred from homology"/>
<name>A0A3S2YQ72_9HYPH</name>
<keyword evidence="3" id="KW-0029">Amino-acid transport</keyword>
<accession>A0A3S2YQ72</accession>
<gene>
    <name evidence="6" type="ORF">EOE48_15440</name>
</gene>
<dbReference type="SUPFAM" id="SSF53822">
    <property type="entry name" value="Periplasmic binding protein-like I"/>
    <property type="match status" value="1"/>
</dbReference>
<dbReference type="AlphaFoldDB" id="A0A3S2YQ72"/>
<dbReference type="EMBL" id="SACP01000014">
    <property type="protein sequence ID" value="RVU16856.1"/>
    <property type="molecule type" value="Genomic_DNA"/>
</dbReference>
<dbReference type="OrthoDB" id="8184122at2"/>
<dbReference type="Pfam" id="PF13458">
    <property type="entry name" value="Peripla_BP_6"/>
    <property type="match status" value="1"/>
</dbReference>